<comment type="caution">
    <text evidence="2">The sequence shown here is derived from an EMBL/GenBank/DDBJ whole genome shotgun (WGS) entry which is preliminary data.</text>
</comment>
<dbReference type="Proteomes" id="UP001208570">
    <property type="component" value="Unassembled WGS sequence"/>
</dbReference>
<organism evidence="2 3">
    <name type="scientific">Paralvinella palmiformis</name>
    <dbReference type="NCBI Taxonomy" id="53620"/>
    <lineage>
        <taxon>Eukaryota</taxon>
        <taxon>Metazoa</taxon>
        <taxon>Spiralia</taxon>
        <taxon>Lophotrochozoa</taxon>
        <taxon>Annelida</taxon>
        <taxon>Polychaeta</taxon>
        <taxon>Sedentaria</taxon>
        <taxon>Canalipalpata</taxon>
        <taxon>Terebellida</taxon>
        <taxon>Terebelliformia</taxon>
        <taxon>Alvinellidae</taxon>
        <taxon>Paralvinella</taxon>
    </lineage>
</organism>
<dbReference type="EMBL" id="JAODUP010001083">
    <property type="protein sequence ID" value="KAK2141550.1"/>
    <property type="molecule type" value="Genomic_DNA"/>
</dbReference>
<dbReference type="AlphaFoldDB" id="A0AAD9MQC8"/>
<evidence type="ECO:0000256" key="1">
    <source>
        <dbReference type="SAM" id="Phobius"/>
    </source>
</evidence>
<accession>A0AAD9MQC8</accession>
<keyword evidence="1" id="KW-1133">Transmembrane helix</keyword>
<feature type="transmembrane region" description="Helical" evidence="1">
    <location>
        <begin position="60"/>
        <end position="79"/>
    </location>
</feature>
<name>A0AAD9MQC8_9ANNE</name>
<feature type="transmembrane region" description="Helical" evidence="1">
    <location>
        <begin position="99"/>
        <end position="116"/>
    </location>
</feature>
<keyword evidence="3" id="KW-1185">Reference proteome</keyword>
<evidence type="ECO:0000313" key="2">
    <source>
        <dbReference type="EMBL" id="KAK2141550.1"/>
    </source>
</evidence>
<protein>
    <submittedName>
        <fullName evidence="2">Uncharacterized protein</fullName>
    </submittedName>
</protein>
<gene>
    <name evidence="2" type="ORF">LSH36_1083g00002</name>
</gene>
<keyword evidence="1" id="KW-0472">Membrane</keyword>
<sequence length="142" mass="15842">MNGQNTASLIGTRERLLSSPRCYHVFPLSVLLGSTQAKANETQVRRQQGADPTHLTMIRLLFVIFVTTLVVPTLVDSFYISWYPDEPGTLSRKYGGDTVAPPLGVLWGIIGGHFFVRKCERRRLSPDDDVPLLSIPIIFPAF</sequence>
<evidence type="ECO:0000313" key="3">
    <source>
        <dbReference type="Proteomes" id="UP001208570"/>
    </source>
</evidence>
<proteinExistence type="predicted"/>
<keyword evidence="1" id="KW-0812">Transmembrane</keyword>
<reference evidence="2" key="1">
    <citation type="journal article" date="2023" name="Mol. Biol. Evol.">
        <title>Third-Generation Sequencing Reveals the Adaptive Role of the Epigenome in Three Deep-Sea Polychaetes.</title>
        <authorList>
            <person name="Perez M."/>
            <person name="Aroh O."/>
            <person name="Sun Y."/>
            <person name="Lan Y."/>
            <person name="Juniper S.K."/>
            <person name="Young C.R."/>
            <person name="Angers B."/>
            <person name="Qian P.Y."/>
        </authorList>
    </citation>
    <scope>NUCLEOTIDE SEQUENCE</scope>
    <source>
        <strain evidence="2">P08H-3</strain>
    </source>
</reference>